<organism evidence="3 4">
    <name type="scientific">Rhodovibrio sodomensis</name>
    <dbReference type="NCBI Taxonomy" id="1088"/>
    <lineage>
        <taxon>Bacteria</taxon>
        <taxon>Pseudomonadati</taxon>
        <taxon>Pseudomonadota</taxon>
        <taxon>Alphaproteobacteria</taxon>
        <taxon>Rhodospirillales</taxon>
        <taxon>Rhodovibrionaceae</taxon>
        <taxon>Rhodovibrio</taxon>
    </lineage>
</organism>
<evidence type="ECO:0000313" key="4">
    <source>
        <dbReference type="Proteomes" id="UP001296873"/>
    </source>
</evidence>
<gene>
    <name evidence="3" type="ORF">CKO28_02645</name>
</gene>
<evidence type="ECO:0000256" key="2">
    <source>
        <dbReference type="SAM" id="SignalP"/>
    </source>
</evidence>
<keyword evidence="2" id="KW-0732">Signal</keyword>
<sequence length="565" mass="58065">MKTRLLTAAATGALLLASPLAHAGVPTFDATSAARAAQIMANTAQQVNRLTGILGATEDLSSAIGGAGQGGGFLLQPDWQSFSAGGDFLANLQQTLPVNLCQIRGCETEAEAKIPIDSMTTGVVFANKSFYANRPVSGADRRQFQQARENAWREAAISGYALAISSRDHLAGAPGRAQNLEGVINNATTLREDVQANSAALLALHQQLVVSQALMASMVQIEAMNVINGDSAMLKIGGAPMPPAARSDADYLAGTDTRVRVSDTERMTTGGASAAPESGALGAIASAVPGGGSSNVQTALQSTKSSGLPFRDLANLASKVATLSGDREVARAASAMNSAVNGGGGVFGLFAEGVEQMARSKGNQEMVRLAYLAKRSTQGPTSVERLIGEAELIAQGRGDYETAQQISTVRQAFRAGQLTGPQASSQALAAAGRATGSPEVDKLVSVMNQSGMTQAQQQYEIGAQVLSQINSKSGNQDVEQVLGAARSAEIDWQQVDTTDGLPWQEGTGSSSTGSQTVDTSEDLPWKSGGQTTQNQPADSGDTSDVAGDDAGACTTADGEPIACID</sequence>
<comment type="caution">
    <text evidence="3">The sequence shown here is derived from an EMBL/GenBank/DDBJ whole genome shotgun (WGS) entry which is preliminary data.</text>
</comment>
<feature type="compositionally biased region" description="Low complexity" evidence="1">
    <location>
        <begin position="544"/>
        <end position="558"/>
    </location>
</feature>
<dbReference type="RefSeq" id="WP_200338999.1">
    <property type="nucleotide sequence ID" value="NZ_NRRL01000003.1"/>
</dbReference>
<feature type="region of interest" description="Disordered" evidence="1">
    <location>
        <begin position="493"/>
        <end position="565"/>
    </location>
</feature>
<dbReference type="EMBL" id="NRRL01000003">
    <property type="protein sequence ID" value="MBK1666941.1"/>
    <property type="molecule type" value="Genomic_DNA"/>
</dbReference>
<name>A0ABS1DAF8_9PROT</name>
<evidence type="ECO:0000313" key="3">
    <source>
        <dbReference type="EMBL" id="MBK1666941.1"/>
    </source>
</evidence>
<feature type="compositionally biased region" description="Polar residues" evidence="1">
    <location>
        <begin position="528"/>
        <end position="542"/>
    </location>
</feature>
<feature type="signal peptide" evidence="2">
    <location>
        <begin position="1"/>
        <end position="23"/>
    </location>
</feature>
<dbReference type="Proteomes" id="UP001296873">
    <property type="component" value="Unassembled WGS sequence"/>
</dbReference>
<feature type="compositionally biased region" description="Low complexity" evidence="1">
    <location>
        <begin position="506"/>
        <end position="518"/>
    </location>
</feature>
<accession>A0ABS1DAF8</accession>
<evidence type="ECO:0000256" key="1">
    <source>
        <dbReference type="SAM" id="MobiDB-lite"/>
    </source>
</evidence>
<protein>
    <submittedName>
        <fullName evidence="3">Uncharacterized protein</fullName>
    </submittedName>
</protein>
<reference evidence="3 4" key="1">
    <citation type="journal article" date="2020" name="Microorganisms">
        <title>Osmotic Adaptation and Compatible Solute Biosynthesis of Phototrophic Bacteria as Revealed from Genome Analyses.</title>
        <authorList>
            <person name="Imhoff J.F."/>
            <person name="Rahn T."/>
            <person name="Kunzel S."/>
            <person name="Keller A."/>
            <person name="Neulinger S.C."/>
        </authorList>
    </citation>
    <scope>NUCLEOTIDE SEQUENCE [LARGE SCALE GENOMIC DNA]</scope>
    <source>
        <strain evidence="3 4">DSM 9895</strain>
    </source>
</reference>
<keyword evidence="4" id="KW-1185">Reference proteome</keyword>
<proteinExistence type="predicted"/>
<feature type="chain" id="PRO_5045480387" evidence="2">
    <location>
        <begin position="24"/>
        <end position="565"/>
    </location>
</feature>